<dbReference type="CDD" id="cd04301">
    <property type="entry name" value="NAT_SF"/>
    <property type="match status" value="1"/>
</dbReference>
<dbReference type="GO" id="GO:0016747">
    <property type="term" value="F:acyltransferase activity, transferring groups other than amino-acyl groups"/>
    <property type="evidence" value="ECO:0007669"/>
    <property type="project" value="InterPro"/>
</dbReference>
<dbReference type="InterPro" id="IPR050680">
    <property type="entry name" value="YpeA/RimI_acetyltransf"/>
</dbReference>
<accession>A0A1T5CAL1</accession>
<dbReference type="InterPro" id="IPR016181">
    <property type="entry name" value="Acyl_CoA_acyltransferase"/>
</dbReference>
<dbReference type="Pfam" id="PF00583">
    <property type="entry name" value="Acetyltransf_1"/>
    <property type="match status" value="1"/>
</dbReference>
<dbReference type="Proteomes" id="UP000190150">
    <property type="component" value="Unassembled WGS sequence"/>
</dbReference>
<dbReference type="InterPro" id="IPR000182">
    <property type="entry name" value="GNAT_dom"/>
</dbReference>
<sequence length="185" mass="21319">MHIRKARKEDARQVAELMILAMTEIVYQFIGREDFEEGKRFLSELIQAENNQYSYQYIFVAENEDGIIGQICLYPGALLQTLRQPVLDYIKTKYKIDYHPADETQAGEIYIDTIAVSAQAQGKGIGKLLIEFVIEEFANKRNETLGLLVDHDNPSAKRLYEKMGFVVKKTLSVFGKKMEHMQYTP</sequence>
<evidence type="ECO:0000313" key="5">
    <source>
        <dbReference type="Proteomes" id="UP000190150"/>
    </source>
</evidence>
<keyword evidence="5" id="KW-1185">Reference proteome</keyword>
<dbReference type="AlphaFoldDB" id="A0A1T5CAL1"/>
<dbReference type="RefSeq" id="WP_079642229.1">
    <property type="nucleotide sequence ID" value="NZ_FUZF01000003.1"/>
</dbReference>
<dbReference type="Gene3D" id="3.40.630.30">
    <property type="match status" value="1"/>
</dbReference>
<dbReference type="PROSITE" id="PS51186">
    <property type="entry name" value="GNAT"/>
    <property type="match status" value="1"/>
</dbReference>
<evidence type="ECO:0000313" key="4">
    <source>
        <dbReference type="EMBL" id="SKB56449.1"/>
    </source>
</evidence>
<dbReference type="PANTHER" id="PTHR43420:SF52">
    <property type="entry name" value="N-ACETYLTRANSFERASE YODP"/>
    <property type="match status" value="1"/>
</dbReference>
<feature type="domain" description="N-acetyltransferase" evidence="3">
    <location>
        <begin position="1"/>
        <end position="185"/>
    </location>
</feature>
<dbReference type="OrthoDB" id="5319888at2"/>
<name>A0A1T5CAL1_9SPHI</name>
<organism evidence="4 5">
    <name type="scientific">Sphingobacterium nematocida</name>
    <dbReference type="NCBI Taxonomy" id="1513896"/>
    <lineage>
        <taxon>Bacteria</taxon>
        <taxon>Pseudomonadati</taxon>
        <taxon>Bacteroidota</taxon>
        <taxon>Sphingobacteriia</taxon>
        <taxon>Sphingobacteriales</taxon>
        <taxon>Sphingobacteriaceae</taxon>
        <taxon>Sphingobacterium</taxon>
    </lineage>
</organism>
<dbReference type="PANTHER" id="PTHR43420">
    <property type="entry name" value="ACETYLTRANSFERASE"/>
    <property type="match status" value="1"/>
</dbReference>
<dbReference type="EMBL" id="FUZF01000003">
    <property type="protein sequence ID" value="SKB56449.1"/>
    <property type="molecule type" value="Genomic_DNA"/>
</dbReference>
<proteinExistence type="predicted"/>
<evidence type="ECO:0000256" key="1">
    <source>
        <dbReference type="ARBA" id="ARBA00022679"/>
    </source>
</evidence>
<reference evidence="5" key="1">
    <citation type="submission" date="2017-02" db="EMBL/GenBank/DDBJ databases">
        <authorList>
            <person name="Varghese N."/>
            <person name="Submissions S."/>
        </authorList>
    </citation>
    <scope>NUCLEOTIDE SEQUENCE [LARGE SCALE GENOMIC DNA]</scope>
    <source>
        <strain evidence="5">DSM 24091</strain>
    </source>
</reference>
<protein>
    <submittedName>
        <fullName evidence="4">Acetyltransferase (GNAT) family protein</fullName>
    </submittedName>
</protein>
<keyword evidence="2" id="KW-0012">Acyltransferase</keyword>
<dbReference type="SUPFAM" id="SSF55729">
    <property type="entry name" value="Acyl-CoA N-acyltransferases (Nat)"/>
    <property type="match status" value="1"/>
</dbReference>
<keyword evidence="1 4" id="KW-0808">Transferase</keyword>
<evidence type="ECO:0000256" key="2">
    <source>
        <dbReference type="ARBA" id="ARBA00023315"/>
    </source>
</evidence>
<dbReference type="STRING" id="1513896.SAMN05660841_01268"/>
<evidence type="ECO:0000259" key="3">
    <source>
        <dbReference type="PROSITE" id="PS51186"/>
    </source>
</evidence>
<gene>
    <name evidence="4" type="ORF">SAMN05660841_01268</name>
</gene>